<evidence type="ECO:0000256" key="1">
    <source>
        <dbReference type="SAM" id="MobiDB-lite"/>
    </source>
</evidence>
<dbReference type="Proteomes" id="UP001652338">
    <property type="component" value="Unassembled WGS sequence"/>
</dbReference>
<feature type="compositionally biased region" description="Basic and acidic residues" evidence="1">
    <location>
        <begin position="176"/>
        <end position="189"/>
    </location>
</feature>
<dbReference type="EMBL" id="JAOQKE010000002">
    <property type="protein sequence ID" value="MCU6724447.1"/>
    <property type="molecule type" value="Genomic_DNA"/>
</dbReference>
<keyword evidence="4" id="KW-1185">Reference proteome</keyword>
<proteinExistence type="predicted"/>
<feature type="chain" id="PRO_5047136415" evidence="2">
    <location>
        <begin position="27"/>
        <end position="292"/>
    </location>
</feature>
<comment type="caution">
    <text evidence="3">The sequence shown here is derived from an EMBL/GenBank/DDBJ whole genome shotgun (WGS) entry which is preliminary data.</text>
</comment>
<accession>A0ABT2SIV9</accession>
<feature type="region of interest" description="Disordered" evidence="1">
    <location>
        <begin position="44"/>
        <end position="75"/>
    </location>
</feature>
<reference evidence="3 4" key="1">
    <citation type="journal article" date="2021" name="ISME Commun">
        <title>Automated analysis of genomic sequences facilitates high-throughput and comprehensive description of bacteria.</title>
        <authorList>
            <person name="Hitch T.C.A."/>
        </authorList>
    </citation>
    <scope>NUCLEOTIDE SEQUENCE [LARGE SCALE GENOMIC DNA]</scope>
    <source>
        <strain evidence="3 4">Sanger_29</strain>
    </source>
</reference>
<feature type="compositionally biased region" description="Low complexity" evidence="1">
    <location>
        <begin position="147"/>
        <end position="174"/>
    </location>
</feature>
<keyword evidence="2" id="KW-0732">Signal</keyword>
<gene>
    <name evidence="3" type="ORF">OCV47_03575</name>
</gene>
<sequence>MKNNMMKKAVAILLAATLTVPNYAVLAEDNTQIEAEAEAARAAEEAARAEAERQAAEAAARAEAERQAAEAAARAEAERLAAEEAARAEAERLAAEEAARAEAERLAAEEAARAEAERLAAEEAAKAEAERLAAEEAAKAEAERLAAENTQSEATEATTEAVTEAPTEAPTEAATETEKEEKETEKEYKTSFTFENEEVVIKVKVSKEAKLSEGTDLTAKKLEVGSEKYEAAKAATINSLGSDEEGTYSFYEIRFEKDGAELDVKDEHMDIDVTFKDASSAVQVKDGEAKRI</sequence>
<protein>
    <submittedName>
        <fullName evidence="3">Uncharacterized protein</fullName>
    </submittedName>
</protein>
<evidence type="ECO:0000256" key="2">
    <source>
        <dbReference type="SAM" id="SignalP"/>
    </source>
</evidence>
<feature type="signal peptide" evidence="2">
    <location>
        <begin position="1"/>
        <end position="26"/>
    </location>
</feature>
<organism evidence="3 4">
    <name type="scientific">Muricoprocola aceti</name>
    <dbReference type="NCBI Taxonomy" id="2981772"/>
    <lineage>
        <taxon>Bacteria</taxon>
        <taxon>Bacillati</taxon>
        <taxon>Bacillota</taxon>
        <taxon>Clostridia</taxon>
        <taxon>Lachnospirales</taxon>
        <taxon>Lachnospiraceae</taxon>
        <taxon>Muricoprocola</taxon>
    </lineage>
</organism>
<evidence type="ECO:0000313" key="3">
    <source>
        <dbReference type="EMBL" id="MCU6724447.1"/>
    </source>
</evidence>
<name>A0ABT2SIV9_9FIRM</name>
<dbReference type="RefSeq" id="WP_262653794.1">
    <property type="nucleotide sequence ID" value="NZ_JAOQKE010000002.1"/>
</dbReference>
<evidence type="ECO:0000313" key="4">
    <source>
        <dbReference type="Proteomes" id="UP001652338"/>
    </source>
</evidence>
<feature type="compositionally biased region" description="Basic and acidic residues" evidence="1">
    <location>
        <begin position="126"/>
        <end position="146"/>
    </location>
</feature>
<feature type="region of interest" description="Disordered" evidence="1">
    <location>
        <begin position="126"/>
        <end position="190"/>
    </location>
</feature>